<accession>A0AAV5TXW0</accession>
<evidence type="ECO:0000313" key="2">
    <source>
        <dbReference type="Proteomes" id="UP001432027"/>
    </source>
</evidence>
<evidence type="ECO:0000313" key="1">
    <source>
        <dbReference type="EMBL" id="GMS98814.1"/>
    </source>
</evidence>
<dbReference type="EMBL" id="BTSX01000005">
    <property type="protein sequence ID" value="GMS98814.1"/>
    <property type="molecule type" value="Genomic_DNA"/>
</dbReference>
<dbReference type="AlphaFoldDB" id="A0AAV5TXW0"/>
<name>A0AAV5TXW0_9BILA</name>
<organism evidence="1 2">
    <name type="scientific">Pristionchus entomophagus</name>
    <dbReference type="NCBI Taxonomy" id="358040"/>
    <lineage>
        <taxon>Eukaryota</taxon>
        <taxon>Metazoa</taxon>
        <taxon>Ecdysozoa</taxon>
        <taxon>Nematoda</taxon>
        <taxon>Chromadorea</taxon>
        <taxon>Rhabditida</taxon>
        <taxon>Rhabditina</taxon>
        <taxon>Diplogasteromorpha</taxon>
        <taxon>Diplogasteroidea</taxon>
        <taxon>Neodiplogasteridae</taxon>
        <taxon>Pristionchus</taxon>
    </lineage>
</organism>
<comment type="caution">
    <text evidence="1">The sequence shown here is derived from an EMBL/GenBank/DDBJ whole genome shotgun (WGS) entry which is preliminary data.</text>
</comment>
<reference evidence="1" key="1">
    <citation type="submission" date="2023-10" db="EMBL/GenBank/DDBJ databases">
        <title>Genome assembly of Pristionchus species.</title>
        <authorList>
            <person name="Yoshida K."/>
            <person name="Sommer R.J."/>
        </authorList>
    </citation>
    <scope>NUCLEOTIDE SEQUENCE</scope>
    <source>
        <strain evidence="1">RS0144</strain>
    </source>
</reference>
<gene>
    <name evidence="1" type="ORF">PENTCL1PPCAC_20989</name>
</gene>
<feature type="non-terminal residue" evidence="1">
    <location>
        <position position="171"/>
    </location>
</feature>
<keyword evidence="2" id="KW-1185">Reference proteome</keyword>
<feature type="non-terminal residue" evidence="1">
    <location>
        <position position="1"/>
    </location>
</feature>
<protein>
    <submittedName>
        <fullName evidence="1">Uncharacterized protein</fullName>
    </submittedName>
</protein>
<proteinExistence type="predicted"/>
<sequence>AHLVDTIKWRRPDFVHATASKKLVLVVDRFDKEKWHIFHMGPLAYLTTDETMNIGDYFDYGFSEMLDDQNMLFWKRGGGRIAMVHTAYCYFTSTSSTVTIYELDLAIYWVAHDDHFVYFGGQEAKQVRPKGAKVSLPAPRNAPFVIYCTKIDAKYHGRELRLLWRSRPTDQ</sequence>
<dbReference type="Proteomes" id="UP001432027">
    <property type="component" value="Unassembled WGS sequence"/>
</dbReference>